<keyword evidence="2" id="KW-1185">Reference proteome</keyword>
<dbReference type="Pfam" id="PF13306">
    <property type="entry name" value="LRR_5"/>
    <property type="match status" value="6"/>
</dbReference>
<gene>
    <name evidence="1" type="ORF">ENUP19_0041G0114</name>
</gene>
<dbReference type="SUPFAM" id="SSF52058">
    <property type="entry name" value="L domain-like"/>
    <property type="match status" value="3"/>
</dbReference>
<accession>A0ABQ0DA70</accession>
<dbReference type="InterPro" id="IPR032675">
    <property type="entry name" value="LRR_dom_sf"/>
</dbReference>
<dbReference type="InterPro" id="IPR053139">
    <property type="entry name" value="Surface_bspA-like"/>
</dbReference>
<dbReference type="EMBL" id="BAAFRS010000041">
    <property type="protein sequence ID" value="GAB1219747.1"/>
    <property type="molecule type" value="Genomic_DNA"/>
</dbReference>
<dbReference type="Proteomes" id="UP001628156">
    <property type="component" value="Unassembled WGS sequence"/>
</dbReference>
<dbReference type="InterPro" id="IPR026906">
    <property type="entry name" value="LRR_5"/>
</dbReference>
<evidence type="ECO:0000313" key="1">
    <source>
        <dbReference type="EMBL" id="GAB1219747.1"/>
    </source>
</evidence>
<protein>
    <recommendedName>
        <fullName evidence="3">Leucine rich repeat protein, BspA family protein</fullName>
    </recommendedName>
</protein>
<comment type="caution">
    <text evidence="1">The sequence shown here is derived from an EMBL/GenBank/DDBJ whole genome shotgun (WGS) entry which is preliminary data.</text>
</comment>
<sequence>MKKIDVYSMQIILKYLEKEEDFINVVLVNSKFKEVLDRLRTNTIQVTRSSRKLFQCIQTQRVFSKYDFILNDIQNYVIDFCIDYHTFLKKQNFGVVWKRIKFTSHDHEEIGNQLPDCIHIIDDYAFESCDFETIYLPTSLTEIRRCAFRLCSNLKELIIPNSVEVLGDSIFYECTSLCNISLSTNIKVLPENLFGDCRALKTIHIPSSITQIGNNCFENCDSISEIVIPSSVVHWGENCFCSCESLTSVILYGQKVIPNDCFSRCNNLISVEFDTSLERIGNKSFFNCLRLSKINLVTSLKEIGTRAFSWCNALKQIDIPSSVSYIGEGAFSNCLNLTRLVIHNDQCYIEEHLFDGCDSLVQMKLPLINNIYPSATNDHENDVLKNNHILSKAKIHSFHFNQNTNSIIFDNNTEKIEELRIDIPTNITSFYLSSSITSFQAEYLFDNINIKELVLSSLSDDRLISILDIKNVTRIVLPSTLKVIHKDSFSYYSIKEIHIPNSVTRIEDHSFYSCKLLESLFIPSSVQSYGSYVLEDCQSLKQITFENKDFVIENEITYEEYKRYIKNNIKTNKVVLGSKESSLTQLPNNCSVLIYGFLPSLQLNEIPPNVIYFNNISFLNNQLTSLTVPSTVTSFVPCCLSTLRNLKELSLYKNTISSSQWILDSMTSLERVNLIDGSLDDMVVSYDSSLRMRARGVFLSNIKWNENDELIYGRRLTINEEESSVFKDNLHSYKSLQINQPISPFEFHSFFYLRTVELSDEIKEIPNCCFFRCYSLSQINIPNQCTSIGMFAFKWCESLTSLSIPSNIKILEDGAFYGCSNLKEVNIKNNNIKIEFDTFGKCVSLDFININGVNIKEYPYEVTYQQMKQFENIGILCSNVVLQSDDIKLFGSNIINDECVKRIDDCCFKENKDLHELIIPKHIKRLGKFSFKDCVSLKSLTIPSSITLIPYCCFDGCISLENVELPNSILFEEHCFCKCFLIKGKSIPHNFIDLPIQ</sequence>
<reference evidence="1 2" key="1">
    <citation type="journal article" date="2019" name="PLoS Negl. Trop. Dis.">
        <title>Whole genome sequencing of Entamoeba nuttalli reveals mammalian host-related molecular signatures and a novel octapeptide-repeat surface protein.</title>
        <authorList>
            <person name="Tanaka M."/>
            <person name="Makiuchi T."/>
            <person name="Komiyama T."/>
            <person name="Shiina T."/>
            <person name="Osaki K."/>
            <person name="Tachibana H."/>
        </authorList>
    </citation>
    <scope>NUCLEOTIDE SEQUENCE [LARGE SCALE GENOMIC DNA]</scope>
    <source>
        <strain evidence="1 2">P19-061405</strain>
    </source>
</reference>
<name>A0ABQ0DA70_9EUKA</name>
<evidence type="ECO:0000313" key="2">
    <source>
        <dbReference type="Proteomes" id="UP001628156"/>
    </source>
</evidence>
<dbReference type="PANTHER" id="PTHR45661:SF3">
    <property type="entry name" value="IG-LIKE DOMAIN-CONTAINING PROTEIN"/>
    <property type="match status" value="1"/>
</dbReference>
<dbReference type="PANTHER" id="PTHR45661">
    <property type="entry name" value="SURFACE ANTIGEN"/>
    <property type="match status" value="1"/>
</dbReference>
<dbReference type="Gene3D" id="3.80.10.10">
    <property type="entry name" value="Ribonuclease Inhibitor"/>
    <property type="match status" value="4"/>
</dbReference>
<evidence type="ECO:0008006" key="3">
    <source>
        <dbReference type="Google" id="ProtNLM"/>
    </source>
</evidence>
<proteinExistence type="predicted"/>
<organism evidence="1 2">
    <name type="scientific">Entamoeba nuttalli</name>
    <dbReference type="NCBI Taxonomy" id="412467"/>
    <lineage>
        <taxon>Eukaryota</taxon>
        <taxon>Amoebozoa</taxon>
        <taxon>Evosea</taxon>
        <taxon>Archamoebae</taxon>
        <taxon>Mastigamoebida</taxon>
        <taxon>Entamoebidae</taxon>
        <taxon>Entamoeba</taxon>
    </lineage>
</organism>